<dbReference type="Proteomes" id="UP000317494">
    <property type="component" value="Unassembled WGS sequence"/>
</dbReference>
<dbReference type="InterPro" id="IPR000058">
    <property type="entry name" value="Znf_AN1"/>
</dbReference>
<dbReference type="Gene3D" id="4.10.1110.10">
    <property type="entry name" value="AN1-like Zinc finger"/>
    <property type="match status" value="1"/>
</dbReference>
<dbReference type="EMBL" id="QEAN01000260">
    <property type="protein sequence ID" value="TPX41704.1"/>
    <property type="molecule type" value="Genomic_DNA"/>
</dbReference>
<evidence type="ECO:0000256" key="4">
    <source>
        <dbReference type="PROSITE-ProRule" id="PRU00449"/>
    </source>
</evidence>
<dbReference type="AlphaFoldDB" id="A0A507CRC8"/>
<evidence type="ECO:0000256" key="2">
    <source>
        <dbReference type="ARBA" id="ARBA00022771"/>
    </source>
</evidence>
<organism evidence="6 8">
    <name type="scientific">Synchytrium endobioticum</name>
    <dbReference type="NCBI Taxonomy" id="286115"/>
    <lineage>
        <taxon>Eukaryota</taxon>
        <taxon>Fungi</taxon>
        <taxon>Fungi incertae sedis</taxon>
        <taxon>Chytridiomycota</taxon>
        <taxon>Chytridiomycota incertae sedis</taxon>
        <taxon>Chytridiomycetes</taxon>
        <taxon>Synchytriales</taxon>
        <taxon>Synchytriaceae</taxon>
        <taxon>Synchytrium</taxon>
    </lineage>
</organism>
<dbReference type="EMBL" id="QEAM01000134">
    <property type="protein sequence ID" value="TPX45662.1"/>
    <property type="molecule type" value="Genomic_DNA"/>
</dbReference>
<evidence type="ECO:0000313" key="7">
    <source>
        <dbReference type="EMBL" id="TPX45662.1"/>
    </source>
</evidence>
<evidence type="ECO:0000256" key="3">
    <source>
        <dbReference type="ARBA" id="ARBA00022833"/>
    </source>
</evidence>
<evidence type="ECO:0000313" key="6">
    <source>
        <dbReference type="EMBL" id="TPX41704.1"/>
    </source>
</evidence>
<reference evidence="8 9" key="1">
    <citation type="journal article" date="2019" name="Sci. Rep.">
        <title>Comparative genomics of chytrid fungi reveal insights into the obligate biotrophic and pathogenic lifestyle of Synchytrium endobioticum.</title>
        <authorList>
            <person name="van de Vossenberg B.T.L.H."/>
            <person name="Warris S."/>
            <person name="Nguyen H.D.T."/>
            <person name="van Gent-Pelzer M.P.E."/>
            <person name="Joly D.L."/>
            <person name="van de Geest H.C."/>
            <person name="Bonants P.J.M."/>
            <person name="Smith D.S."/>
            <person name="Levesque C.A."/>
            <person name="van der Lee T.A.J."/>
        </authorList>
    </citation>
    <scope>NUCLEOTIDE SEQUENCE [LARGE SCALE GENOMIC DNA]</scope>
    <source>
        <strain evidence="7 9">LEV6574</strain>
        <strain evidence="6 8">MB42</strain>
    </source>
</reference>
<evidence type="ECO:0000259" key="5">
    <source>
        <dbReference type="PROSITE" id="PS51039"/>
    </source>
</evidence>
<comment type="caution">
    <text evidence="6">The sequence shown here is derived from an EMBL/GenBank/DDBJ whole genome shotgun (WGS) entry which is preliminary data.</text>
</comment>
<protein>
    <recommendedName>
        <fullName evidence="5">AN1-type domain-containing protein</fullName>
    </recommendedName>
</protein>
<dbReference type="OrthoDB" id="428577at2759"/>
<keyword evidence="8" id="KW-1185">Reference proteome</keyword>
<evidence type="ECO:0000313" key="8">
    <source>
        <dbReference type="Proteomes" id="UP000317494"/>
    </source>
</evidence>
<keyword evidence="3" id="KW-0862">Zinc</keyword>
<gene>
    <name evidence="7" type="ORF">SeLEV6574_g03746</name>
    <name evidence="6" type="ORF">SeMB42_g05455</name>
</gene>
<dbReference type="GO" id="GO:0008270">
    <property type="term" value="F:zinc ion binding"/>
    <property type="evidence" value="ECO:0007669"/>
    <property type="project" value="UniProtKB-KW"/>
</dbReference>
<keyword evidence="1" id="KW-0479">Metal-binding</keyword>
<feature type="domain" description="AN1-type" evidence="5">
    <location>
        <begin position="13"/>
        <end position="62"/>
    </location>
</feature>
<keyword evidence="2 4" id="KW-0863">Zinc-finger</keyword>
<dbReference type="SMART" id="SM00154">
    <property type="entry name" value="ZnF_AN1"/>
    <property type="match status" value="1"/>
</dbReference>
<accession>A0A507CRC8</accession>
<sequence length="83" mass="8980">MESTTAANTPLLSKPSNKCAVKDCKDRPSLAVGTCRHCQGKFCSKHRYVEAHACPNMQSCKDEAAAKLTNRLMGEKTAPAKVN</sequence>
<proteinExistence type="predicted"/>
<dbReference type="Pfam" id="PF01428">
    <property type="entry name" value="zf-AN1"/>
    <property type="match status" value="1"/>
</dbReference>
<evidence type="ECO:0000313" key="9">
    <source>
        <dbReference type="Proteomes" id="UP000320475"/>
    </source>
</evidence>
<dbReference type="InterPro" id="IPR035896">
    <property type="entry name" value="AN1-like_Znf"/>
</dbReference>
<dbReference type="VEuPathDB" id="FungiDB:SeMB42_g05455"/>
<dbReference type="SUPFAM" id="SSF118310">
    <property type="entry name" value="AN1-like Zinc finger"/>
    <property type="match status" value="1"/>
</dbReference>
<name>A0A507CRC8_9FUNG</name>
<evidence type="ECO:0000256" key="1">
    <source>
        <dbReference type="ARBA" id="ARBA00022723"/>
    </source>
</evidence>
<dbReference type="Proteomes" id="UP000320475">
    <property type="component" value="Unassembled WGS sequence"/>
</dbReference>
<dbReference type="PROSITE" id="PS51039">
    <property type="entry name" value="ZF_AN1"/>
    <property type="match status" value="1"/>
</dbReference>